<proteinExistence type="predicted"/>
<dbReference type="Gene3D" id="3.30.1330.60">
    <property type="entry name" value="OmpA-like domain"/>
    <property type="match status" value="1"/>
</dbReference>
<name>A0A1F5S1M9_9BACT</name>
<evidence type="ECO:0008006" key="3">
    <source>
        <dbReference type="Google" id="ProtNLM"/>
    </source>
</evidence>
<evidence type="ECO:0000313" key="1">
    <source>
        <dbReference type="EMBL" id="OGF20598.1"/>
    </source>
</evidence>
<sequence length="281" mass="31303">MKGQNFLRGLAVILLAVVIFCGYGCCTKQFIMRTVEESRTYVPMETFAAYQAVTEATLKTGADNIKLATDLLGKQIKPGIDHIKQRQDQLATFVGFDPNTACTQPSLNERLLALQGELNGFGNRIHALESKPTPKPVIIRDSSWSARYALDTAGAVAEREQKLWEVQTTGELKFTYFYGYDPAETDMTDEMRTEFRQMINAHLDPNDTASPLFRDAYSPIQISGITSSDGSPEKNREINIARASDAIAQLSANGIDTSELEPQFGGYKKDKRGFLIVWKKQ</sequence>
<dbReference type="Proteomes" id="UP000178323">
    <property type="component" value="Unassembled WGS sequence"/>
</dbReference>
<dbReference type="InterPro" id="IPR036737">
    <property type="entry name" value="OmpA-like_sf"/>
</dbReference>
<dbReference type="SUPFAM" id="SSF103088">
    <property type="entry name" value="OmpA-like"/>
    <property type="match status" value="1"/>
</dbReference>
<gene>
    <name evidence="1" type="ORF">A2Y83_01665</name>
</gene>
<dbReference type="AlphaFoldDB" id="A0A1F5S1M9"/>
<organism evidence="1 2">
    <name type="scientific">Candidatus Falkowbacteria bacterium RBG_13_39_14</name>
    <dbReference type="NCBI Taxonomy" id="1797985"/>
    <lineage>
        <taxon>Bacteria</taxon>
        <taxon>Candidatus Falkowiibacteriota</taxon>
    </lineage>
</organism>
<accession>A0A1F5S1M9</accession>
<comment type="caution">
    <text evidence="1">The sequence shown here is derived from an EMBL/GenBank/DDBJ whole genome shotgun (WGS) entry which is preliminary data.</text>
</comment>
<dbReference type="EMBL" id="MFFS01000083">
    <property type="protein sequence ID" value="OGF20598.1"/>
    <property type="molecule type" value="Genomic_DNA"/>
</dbReference>
<protein>
    <recommendedName>
        <fullName evidence="3">OmpA-like domain-containing protein</fullName>
    </recommendedName>
</protein>
<reference evidence="1 2" key="1">
    <citation type="journal article" date="2016" name="Nat. Commun.">
        <title>Thousands of microbial genomes shed light on interconnected biogeochemical processes in an aquifer system.</title>
        <authorList>
            <person name="Anantharaman K."/>
            <person name="Brown C.T."/>
            <person name="Hug L.A."/>
            <person name="Sharon I."/>
            <person name="Castelle C.J."/>
            <person name="Probst A.J."/>
            <person name="Thomas B.C."/>
            <person name="Singh A."/>
            <person name="Wilkins M.J."/>
            <person name="Karaoz U."/>
            <person name="Brodie E.L."/>
            <person name="Williams K.H."/>
            <person name="Hubbard S.S."/>
            <person name="Banfield J.F."/>
        </authorList>
    </citation>
    <scope>NUCLEOTIDE SEQUENCE [LARGE SCALE GENOMIC DNA]</scope>
</reference>
<evidence type="ECO:0000313" key="2">
    <source>
        <dbReference type="Proteomes" id="UP000178323"/>
    </source>
</evidence>